<comment type="caution">
    <text evidence="2">The sequence shown here is derived from an EMBL/GenBank/DDBJ whole genome shotgun (WGS) entry which is preliminary data.</text>
</comment>
<evidence type="ECO:0000313" key="2">
    <source>
        <dbReference type="EMBL" id="KAI0526876.1"/>
    </source>
</evidence>
<keyword evidence="3" id="KW-1185">Reference proteome</keyword>
<dbReference type="AlphaFoldDB" id="A0A8T3C761"/>
<gene>
    <name evidence="2" type="ORF">KFK09_002469</name>
</gene>
<accession>A0A8T3C761</accession>
<evidence type="ECO:0000313" key="3">
    <source>
        <dbReference type="Proteomes" id="UP000829196"/>
    </source>
</evidence>
<dbReference type="EMBL" id="JAGYWB010000003">
    <property type="protein sequence ID" value="KAI0526876.1"/>
    <property type="molecule type" value="Genomic_DNA"/>
</dbReference>
<organism evidence="2 3">
    <name type="scientific">Dendrobium nobile</name>
    <name type="common">Orchid</name>
    <dbReference type="NCBI Taxonomy" id="94219"/>
    <lineage>
        <taxon>Eukaryota</taxon>
        <taxon>Viridiplantae</taxon>
        <taxon>Streptophyta</taxon>
        <taxon>Embryophyta</taxon>
        <taxon>Tracheophyta</taxon>
        <taxon>Spermatophyta</taxon>
        <taxon>Magnoliopsida</taxon>
        <taxon>Liliopsida</taxon>
        <taxon>Asparagales</taxon>
        <taxon>Orchidaceae</taxon>
        <taxon>Epidendroideae</taxon>
        <taxon>Malaxideae</taxon>
        <taxon>Dendrobiinae</taxon>
        <taxon>Dendrobium</taxon>
    </lineage>
</organism>
<proteinExistence type="predicted"/>
<reference evidence="2" key="1">
    <citation type="journal article" date="2022" name="Front. Genet.">
        <title>Chromosome-Scale Assembly of the Dendrobium nobile Genome Provides Insights Into the Molecular Mechanism of the Biosynthesis of the Medicinal Active Ingredient of Dendrobium.</title>
        <authorList>
            <person name="Xu Q."/>
            <person name="Niu S.-C."/>
            <person name="Li K.-L."/>
            <person name="Zheng P.-J."/>
            <person name="Zhang X.-J."/>
            <person name="Jia Y."/>
            <person name="Liu Y."/>
            <person name="Niu Y.-X."/>
            <person name="Yu L.-H."/>
            <person name="Chen D.-F."/>
            <person name="Zhang G.-Q."/>
        </authorList>
    </citation>
    <scope>NUCLEOTIDE SEQUENCE</scope>
    <source>
        <tissue evidence="2">Leaf</tissue>
    </source>
</reference>
<feature type="region of interest" description="Disordered" evidence="1">
    <location>
        <begin position="1"/>
        <end position="22"/>
    </location>
</feature>
<sequence>MGSPRTAKLTTADHQTHDRRPSSAAIMASFRSSGTNHIFGKNNNNLVIREGVRPPVRQEAVVEGKGKRVSTDCAVGAAKDLINVNVNLGRYNPEASSFVGLVLKVNKFVRNLEENDGRNIASKIDALGSQEDVEGINLVNNLEIDVKQDNNDDWDFDRNGMKENFIDAWKKLQHIKISFNSDQAEMSDDGTAVKLNAEREVINAQVLKYSLVIKVSGDKITFPMCSLELSRQ</sequence>
<protein>
    <submittedName>
        <fullName evidence="2">Uncharacterized protein</fullName>
    </submittedName>
</protein>
<dbReference type="OrthoDB" id="10344682at2759"/>
<dbReference type="Proteomes" id="UP000829196">
    <property type="component" value="Unassembled WGS sequence"/>
</dbReference>
<evidence type="ECO:0000256" key="1">
    <source>
        <dbReference type="SAM" id="MobiDB-lite"/>
    </source>
</evidence>
<name>A0A8T3C761_DENNO</name>